<name>A0A2T0N1R5_9ACTN</name>
<keyword evidence="3" id="KW-1185">Reference proteome</keyword>
<dbReference type="EMBL" id="PVNG01000006">
    <property type="protein sequence ID" value="PRX65879.1"/>
    <property type="molecule type" value="Genomic_DNA"/>
</dbReference>
<evidence type="ECO:0000313" key="3">
    <source>
        <dbReference type="Proteomes" id="UP000238312"/>
    </source>
</evidence>
<dbReference type="InterPro" id="IPR036291">
    <property type="entry name" value="NAD(P)-bd_dom_sf"/>
</dbReference>
<evidence type="ECO:0000256" key="1">
    <source>
        <dbReference type="SAM" id="MobiDB-lite"/>
    </source>
</evidence>
<accession>A0A2T0N1R5</accession>
<organism evidence="2 3">
    <name type="scientific">Nonomuraea fuscirosea</name>
    <dbReference type="NCBI Taxonomy" id="1291556"/>
    <lineage>
        <taxon>Bacteria</taxon>
        <taxon>Bacillati</taxon>
        <taxon>Actinomycetota</taxon>
        <taxon>Actinomycetes</taxon>
        <taxon>Streptosporangiales</taxon>
        <taxon>Streptosporangiaceae</taxon>
        <taxon>Nonomuraea</taxon>
    </lineage>
</organism>
<comment type="caution">
    <text evidence="2">The sequence shown here is derived from an EMBL/GenBank/DDBJ whole genome shotgun (WGS) entry which is preliminary data.</text>
</comment>
<proteinExistence type="predicted"/>
<gene>
    <name evidence="2" type="ORF">B0I32_10615</name>
</gene>
<feature type="region of interest" description="Disordered" evidence="1">
    <location>
        <begin position="1"/>
        <end position="34"/>
    </location>
</feature>
<sequence>MHSADVQSPGDGYRRRPRNRRRHRPPSGFGRLDVLHANGPGRVVAARPAHEMPEADWDLQIDVSLKAAFLAARTFCPLPAGTEGALVIASS</sequence>
<dbReference type="Proteomes" id="UP000238312">
    <property type="component" value="Unassembled WGS sequence"/>
</dbReference>
<protein>
    <recommendedName>
        <fullName evidence="4">Enoyl-ACP reductase-like protein</fullName>
    </recommendedName>
</protein>
<reference evidence="2 3" key="1">
    <citation type="submission" date="2018-03" db="EMBL/GenBank/DDBJ databases">
        <title>Genomic Encyclopedia of Type Strains, Phase III (KMG-III): the genomes of soil and plant-associated and newly described type strains.</title>
        <authorList>
            <person name="Whitman W."/>
        </authorList>
    </citation>
    <scope>NUCLEOTIDE SEQUENCE [LARGE SCALE GENOMIC DNA]</scope>
    <source>
        <strain evidence="2 3">CGMCC 4.7104</strain>
    </source>
</reference>
<dbReference type="RefSeq" id="WP_181307409.1">
    <property type="nucleotide sequence ID" value="NZ_PVNG01000006.1"/>
</dbReference>
<dbReference type="SUPFAM" id="SSF51735">
    <property type="entry name" value="NAD(P)-binding Rossmann-fold domains"/>
    <property type="match status" value="1"/>
</dbReference>
<dbReference type="AlphaFoldDB" id="A0A2T0N1R5"/>
<feature type="compositionally biased region" description="Basic residues" evidence="1">
    <location>
        <begin position="15"/>
        <end position="25"/>
    </location>
</feature>
<dbReference type="Gene3D" id="3.40.50.720">
    <property type="entry name" value="NAD(P)-binding Rossmann-like Domain"/>
    <property type="match status" value="1"/>
</dbReference>
<evidence type="ECO:0000313" key="2">
    <source>
        <dbReference type="EMBL" id="PRX65879.1"/>
    </source>
</evidence>
<evidence type="ECO:0008006" key="4">
    <source>
        <dbReference type="Google" id="ProtNLM"/>
    </source>
</evidence>